<dbReference type="Gene3D" id="3.30.450.40">
    <property type="match status" value="1"/>
</dbReference>
<comment type="caution">
    <text evidence="5">The sequence shown here is derived from an EMBL/GenBank/DDBJ whole genome shotgun (WGS) entry which is preliminary data.</text>
</comment>
<evidence type="ECO:0000259" key="4">
    <source>
        <dbReference type="PROSITE" id="PS51078"/>
    </source>
</evidence>
<dbReference type="InterPro" id="IPR036388">
    <property type="entry name" value="WH-like_DNA-bd_sf"/>
</dbReference>
<dbReference type="InterPro" id="IPR014757">
    <property type="entry name" value="Tscrpt_reg_IclR_C"/>
</dbReference>
<keyword evidence="6" id="KW-1185">Reference proteome</keyword>
<dbReference type="GO" id="GO:0003677">
    <property type="term" value="F:DNA binding"/>
    <property type="evidence" value="ECO:0007669"/>
    <property type="project" value="UniProtKB-KW"/>
</dbReference>
<dbReference type="CDD" id="cd00090">
    <property type="entry name" value="HTH_ARSR"/>
    <property type="match status" value="1"/>
</dbReference>
<dbReference type="OrthoDB" id="4068713at2"/>
<proteinExistence type="predicted"/>
<evidence type="ECO:0000256" key="1">
    <source>
        <dbReference type="ARBA" id="ARBA00023015"/>
    </source>
</evidence>
<keyword evidence="3" id="KW-0804">Transcription</keyword>
<dbReference type="AlphaFoldDB" id="A0A7J5BUK0"/>
<dbReference type="GO" id="GO:0045892">
    <property type="term" value="P:negative regulation of DNA-templated transcription"/>
    <property type="evidence" value="ECO:0007669"/>
    <property type="project" value="TreeGrafter"/>
</dbReference>
<dbReference type="InterPro" id="IPR005471">
    <property type="entry name" value="Tscrpt_reg_IclR_N"/>
</dbReference>
<evidence type="ECO:0000256" key="3">
    <source>
        <dbReference type="ARBA" id="ARBA00023163"/>
    </source>
</evidence>
<dbReference type="Pfam" id="PF09339">
    <property type="entry name" value="HTH_IclR"/>
    <property type="match status" value="1"/>
</dbReference>
<dbReference type="Proteomes" id="UP000467240">
    <property type="component" value="Unassembled WGS sequence"/>
</dbReference>
<dbReference type="InterPro" id="IPR029016">
    <property type="entry name" value="GAF-like_dom_sf"/>
</dbReference>
<dbReference type="SUPFAM" id="SSF46785">
    <property type="entry name" value="Winged helix' DNA-binding domain"/>
    <property type="match status" value="1"/>
</dbReference>
<dbReference type="RefSeq" id="WP_158040194.1">
    <property type="nucleotide sequence ID" value="NZ_JACCFV010000001.1"/>
</dbReference>
<dbReference type="InterPro" id="IPR050707">
    <property type="entry name" value="HTH_MetabolicPath_Reg"/>
</dbReference>
<accession>A0A7J5BUK0</accession>
<reference evidence="5 6" key="1">
    <citation type="submission" date="2019-09" db="EMBL/GenBank/DDBJ databases">
        <title>Phylogeny of genus Pseudoclavibacter and closely related genus.</title>
        <authorList>
            <person name="Li Y."/>
        </authorList>
    </citation>
    <scope>NUCLEOTIDE SEQUENCE [LARGE SCALE GENOMIC DNA]</scope>
    <source>
        <strain evidence="5 6">DSM 23821</strain>
    </source>
</reference>
<dbReference type="InterPro" id="IPR011991">
    <property type="entry name" value="ArsR-like_HTH"/>
</dbReference>
<dbReference type="PANTHER" id="PTHR30136">
    <property type="entry name" value="HELIX-TURN-HELIX TRANSCRIPTIONAL REGULATOR, ICLR FAMILY"/>
    <property type="match status" value="1"/>
</dbReference>
<dbReference type="SUPFAM" id="SSF55781">
    <property type="entry name" value="GAF domain-like"/>
    <property type="match status" value="1"/>
</dbReference>
<dbReference type="InterPro" id="IPR036390">
    <property type="entry name" value="WH_DNA-bd_sf"/>
</dbReference>
<dbReference type="Gene3D" id="1.10.10.10">
    <property type="entry name" value="Winged helix-like DNA-binding domain superfamily/Winged helix DNA-binding domain"/>
    <property type="match status" value="1"/>
</dbReference>
<evidence type="ECO:0000313" key="6">
    <source>
        <dbReference type="Proteomes" id="UP000467240"/>
    </source>
</evidence>
<sequence>MSATKPTRVLANAKDLLDALAERGALSPAEIAEAIDVPRPTVYRLAAGLEAVDLVRPSNDGRINLSKRWLRLADASRAGMREWRDGRAALDRIAEDTGQTAFLSVPRGTHAVCIDWAPGRGLDVLILRPGRTLPLHAGAAGRAFLAFRSDDEVEHYLTNAPFEALTPTTLTTADELRADVARTRDTGHSTSDEDVTVGIGAIGVPVRDAEGTTVGCLSVGGLAEDIRSSVDELAGVLRGEAALLPARVD</sequence>
<feature type="domain" description="IclR-ED" evidence="4">
    <location>
        <begin position="68"/>
        <end position="249"/>
    </location>
</feature>
<dbReference type="PROSITE" id="PS51078">
    <property type="entry name" value="ICLR_ED"/>
    <property type="match status" value="1"/>
</dbReference>
<organism evidence="5 6">
    <name type="scientific">Pseudoclavibacter chungangensis</name>
    <dbReference type="NCBI Taxonomy" id="587635"/>
    <lineage>
        <taxon>Bacteria</taxon>
        <taxon>Bacillati</taxon>
        <taxon>Actinomycetota</taxon>
        <taxon>Actinomycetes</taxon>
        <taxon>Micrococcales</taxon>
        <taxon>Microbacteriaceae</taxon>
        <taxon>Pseudoclavibacter</taxon>
    </lineage>
</organism>
<keyword evidence="1" id="KW-0805">Transcription regulation</keyword>
<protein>
    <submittedName>
        <fullName evidence="5">IclR family transcriptional regulator</fullName>
    </submittedName>
</protein>
<name>A0A7J5BUK0_9MICO</name>
<dbReference type="PANTHER" id="PTHR30136:SF35">
    <property type="entry name" value="HTH-TYPE TRANSCRIPTIONAL REGULATOR RV1719"/>
    <property type="match status" value="1"/>
</dbReference>
<evidence type="ECO:0000256" key="2">
    <source>
        <dbReference type="ARBA" id="ARBA00023125"/>
    </source>
</evidence>
<dbReference type="Pfam" id="PF01614">
    <property type="entry name" value="IclR_C"/>
    <property type="match status" value="1"/>
</dbReference>
<dbReference type="SMART" id="SM00346">
    <property type="entry name" value="HTH_ICLR"/>
    <property type="match status" value="1"/>
</dbReference>
<keyword evidence="2" id="KW-0238">DNA-binding</keyword>
<dbReference type="GO" id="GO:0003700">
    <property type="term" value="F:DNA-binding transcription factor activity"/>
    <property type="evidence" value="ECO:0007669"/>
    <property type="project" value="TreeGrafter"/>
</dbReference>
<dbReference type="EMBL" id="WBJZ01000007">
    <property type="protein sequence ID" value="KAB1658037.1"/>
    <property type="molecule type" value="Genomic_DNA"/>
</dbReference>
<gene>
    <name evidence="5" type="ORF">F8O01_07165</name>
</gene>
<evidence type="ECO:0000313" key="5">
    <source>
        <dbReference type="EMBL" id="KAB1658037.1"/>
    </source>
</evidence>